<sequence>MSGASSEPAAIHQASPSPSSSPQSPSSSDRPRQSRIHFPADTVLNVAKELVQSKPAGSGLRSLEPRYPHPLSTSGNSPDDEFFAERRRVLSVNADASDASRRIKSSFRAQPAAGPSRRRTFSKRAASYSISNTERSNRGGTTSLGSSPLSARTLLPSDDDVPDQDDPDILADLRKALQYKPRVEQHLKESKANPDLPTSFPAQNTSSISSSNPFISRSPTMGQSEPSTPMKTDFVDFSPSVGKAVMHPVPTSTDDGATLDWSGVVLDEEKRERKWTIPLSRKPSKDKHPILSRKRLMERQASLYHDKLELIKDGANPHTLRKAEITKNQLQRRYAVLNASFAPNATRLNLVDVARWFSKQDDTVRSLISDAEPMSWVRHLLLKRGGKQSQRLPWNLSAMIVDEYVRSNSDAGFIHPMSQNSSMVEIASDAGSSMSATQTMQHSISRPTSSHSADYVTTRRKSDDLISFEPIVHSRRDSVGTDSRASIETHLRRWGHSLTGRTNVDASPQSSLKDRSQNASLELPSTKVSPVNARSPLQNFGMRKRARRTPQNSDDGHSSAVDSTLEVRNEHQRDNSTTGKQERERRKGRFHLSLDLKNAQGSMDVMKTPAALSITDLRTDAQPFKGLSLLVEGEAGRSSEAVASLSPPRPKLSYSTAPNSTRKSEQKKASRLSLPPTFRTSSVKRVKPEKRMDVQDHALRADYTRKKEILDALVSRNTQMRLLLQTTSRSIVDYDDTQYVMSERLGLSYSRLPPEVLEAFSHDPASTGGNTRRQKGWRSIEEVYLRRERQEDVLKAFVASIPESVMPLFLPNDSIYENAACNLTELVERLHNQRSTILSQVRQTNELLIKAKRMRDDLKPEFDETNRLTSANYPELVRLETLLDEFDIQKNRLWRLGEASLSFVLTSVAPLMKTFGRPIWDELHDFLVIPIYRNGFSGEDKWYPVSFPKRSFPHLLRLSLLACGAPLCLLHGLRFFVNLLTHGYNLHIPSFVPSSVENLLFLGVMFALAFFLLVLLVAVLFKL</sequence>
<feature type="compositionally biased region" description="Polar residues" evidence="1">
    <location>
        <begin position="499"/>
        <end position="511"/>
    </location>
</feature>
<feature type="region of interest" description="Disordered" evidence="1">
    <location>
        <begin position="435"/>
        <end position="456"/>
    </location>
</feature>
<proteinExistence type="predicted"/>
<name>A0A4V3XDF9_9AGAM</name>
<keyword evidence="2" id="KW-0812">Transmembrane</keyword>
<evidence type="ECO:0000256" key="1">
    <source>
        <dbReference type="SAM" id="MobiDB-lite"/>
    </source>
</evidence>
<keyword evidence="2" id="KW-0472">Membrane</keyword>
<feature type="compositionally biased region" description="Low complexity" evidence="1">
    <location>
        <begin position="139"/>
        <end position="156"/>
    </location>
</feature>
<feature type="compositionally biased region" description="Low complexity" evidence="1">
    <location>
        <begin position="15"/>
        <end position="28"/>
    </location>
</feature>
<dbReference type="Proteomes" id="UP000308199">
    <property type="component" value="Unassembled WGS sequence"/>
</dbReference>
<keyword evidence="2" id="KW-1133">Transmembrane helix</keyword>
<dbReference type="AlphaFoldDB" id="A0A4V3XDF9"/>
<feature type="region of interest" description="Disordered" evidence="1">
    <location>
        <begin position="1"/>
        <end position="165"/>
    </location>
</feature>
<comment type="caution">
    <text evidence="3">The sequence shown here is derived from an EMBL/GenBank/DDBJ whole genome shotgun (WGS) entry which is preliminary data.</text>
</comment>
<feature type="compositionally biased region" description="Polar residues" evidence="1">
    <location>
        <begin position="435"/>
        <end position="452"/>
    </location>
</feature>
<accession>A0A4V3XDF9</accession>
<gene>
    <name evidence="3" type="ORF">EW145_g1894</name>
</gene>
<feature type="compositionally biased region" description="Basic and acidic residues" evidence="1">
    <location>
        <begin position="565"/>
        <end position="585"/>
    </location>
</feature>
<reference evidence="3 4" key="1">
    <citation type="submission" date="2019-02" db="EMBL/GenBank/DDBJ databases">
        <title>Genome sequencing of the rare red list fungi Phellinidium pouzarii.</title>
        <authorList>
            <person name="Buettner E."/>
            <person name="Kellner H."/>
        </authorList>
    </citation>
    <scope>NUCLEOTIDE SEQUENCE [LARGE SCALE GENOMIC DNA]</scope>
    <source>
        <strain evidence="3 4">DSM 108285</strain>
    </source>
</reference>
<evidence type="ECO:0000256" key="2">
    <source>
        <dbReference type="SAM" id="Phobius"/>
    </source>
</evidence>
<dbReference type="OrthoDB" id="3190515at2759"/>
<feature type="region of interest" description="Disordered" evidence="1">
    <location>
        <begin position="638"/>
        <end position="675"/>
    </location>
</feature>
<feature type="region of interest" description="Disordered" evidence="1">
    <location>
        <begin position="498"/>
        <end position="591"/>
    </location>
</feature>
<evidence type="ECO:0000313" key="3">
    <source>
        <dbReference type="EMBL" id="THH09613.1"/>
    </source>
</evidence>
<keyword evidence="4" id="KW-1185">Reference proteome</keyword>
<protein>
    <submittedName>
        <fullName evidence="3">Uncharacterized protein</fullName>
    </submittedName>
</protein>
<feature type="compositionally biased region" description="Low complexity" evidence="1">
    <location>
        <begin position="204"/>
        <end position="220"/>
    </location>
</feature>
<evidence type="ECO:0000313" key="4">
    <source>
        <dbReference type="Proteomes" id="UP000308199"/>
    </source>
</evidence>
<dbReference type="EMBL" id="SGPK01000058">
    <property type="protein sequence ID" value="THH09613.1"/>
    <property type="molecule type" value="Genomic_DNA"/>
</dbReference>
<feature type="transmembrane region" description="Helical" evidence="2">
    <location>
        <begin position="958"/>
        <end position="979"/>
    </location>
</feature>
<feature type="transmembrane region" description="Helical" evidence="2">
    <location>
        <begin position="999"/>
        <end position="1021"/>
    </location>
</feature>
<feature type="region of interest" description="Disordered" evidence="1">
    <location>
        <begin position="187"/>
        <end position="228"/>
    </location>
</feature>
<organism evidence="3 4">
    <name type="scientific">Phellinidium pouzarii</name>
    <dbReference type="NCBI Taxonomy" id="167371"/>
    <lineage>
        <taxon>Eukaryota</taxon>
        <taxon>Fungi</taxon>
        <taxon>Dikarya</taxon>
        <taxon>Basidiomycota</taxon>
        <taxon>Agaricomycotina</taxon>
        <taxon>Agaricomycetes</taxon>
        <taxon>Hymenochaetales</taxon>
        <taxon>Hymenochaetaceae</taxon>
        <taxon>Phellinidium</taxon>
    </lineage>
</organism>